<dbReference type="Proteomes" id="UP001166293">
    <property type="component" value="Unassembled WGS sequence"/>
</dbReference>
<feature type="transmembrane region" description="Helical" evidence="1">
    <location>
        <begin position="169"/>
        <end position="187"/>
    </location>
</feature>
<feature type="transmembrane region" description="Helical" evidence="1">
    <location>
        <begin position="84"/>
        <end position="107"/>
    </location>
</feature>
<keyword evidence="1" id="KW-0812">Transmembrane</keyword>
<dbReference type="PANTHER" id="PTHR22911">
    <property type="entry name" value="ACYL-MALONYL CONDENSING ENZYME-RELATED"/>
    <property type="match status" value="1"/>
</dbReference>
<feature type="transmembrane region" description="Helical" evidence="1">
    <location>
        <begin position="228"/>
        <end position="247"/>
    </location>
</feature>
<dbReference type="EMBL" id="JAHRWL010000001">
    <property type="protein sequence ID" value="MBV2359480.1"/>
    <property type="molecule type" value="Genomic_DNA"/>
</dbReference>
<reference evidence="3" key="1">
    <citation type="submission" date="2021-06" db="EMBL/GenBank/DDBJ databases">
        <title>Thalassococcus sp. CAU 1522 isolated from sea sand, Republic of Korea.</title>
        <authorList>
            <person name="Kim W."/>
        </authorList>
    </citation>
    <scope>NUCLEOTIDE SEQUENCE</scope>
    <source>
        <strain evidence="3">CAU 1522</strain>
    </source>
</reference>
<proteinExistence type="predicted"/>
<feature type="transmembrane region" description="Helical" evidence="1">
    <location>
        <begin position="136"/>
        <end position="157"/>
    </location>
</feature>
<evidence type="ECO:0000256" key="1">
    <source>
        <dbReference type="SAM" id="Phobius"/>
    </source>
</evidence>
<feature type="transmembrane region" description="Helical" evidence="1">
    <location>
        <begin position="253"/>
        <end position="270"/>
    </location>
</feature>
<feature type="transmembrane region" description="Helical" evidence="1">
    <location>
        <begin position="114"/>
        <end position="130"/>
    </location>
</feature>
<dbReference type="PANTHER" id="PTHR22911:SF103">
    <property type="entry name" value="BLR2811 PROTEIN"/>
    <property type="match status" value="1"/>
</dbReference>
<evidence type="ECO:0000259" key="2">
    <source>
        <dbReference type="Pfam" id="PF00892"/>
    </source>
</evidence>
<sequence>MTLAAYLCFAFVDVPVKWLVLTGLPAVQLAFMRYAPHFAISTLLLLKSGGMAAFRCPMMGLVLLRGALLASATLFNFITLNYLSLTITGAIMFSAPIIVCALSMPLLGERVGPWRWFAIWLGFAGVLVVIRPFGDAVHWIAILNVYNAFALALYSILTRKIAGIVTPQAMQFYMGAVGTVTTMPFALAVWTPPASSTDWALMVGIGVWGWAGHELFSRAHAFAPASTLMPYTYAFLIYLAIGGYVVFADLPDGWTLIGAAIIVVSGLIIWRRSVPRAATAAQVEVPR</sequence>
<name>A0ABS6N647_9RHOB</name>
<evidence type="ECO:0000313" key="3">
    <source>
        <dbReference type="EMBL" id="MBV2359480.1"/>
    </source>
</evidence>
<feature type="transmembrane region" description="Helical" evidence="1">
    <location>
        <begin position="199"/>
        <end position="216"/>
    </location>
</feature>
<feature type="domain" description="EamA" evidence="2">
    <location>
        <begin position="2"/>
        <end position="130"/>
    </location>
</feature>
<keyword evidence="1" id="KW-1133">Transmembrane helix</keyword>
<feature type="transmembrane region" description="Helical" evidence="1">
    <location>
        <begin position="58"/>
        <end position="78"/>
    </location>
</feature>
<keyword evidence="1" id="KW-0472">Membrane</keyword>
<dbReference type="Pfam" id="PF00892">
    <property type="entry name" value="EamA"/>
    <property type="match status" value="1"/>
</dbReference>
<evidence type="ECO:0000313" key="4">
    <source>
        <dbReference type="Proteomes" id="UP001166293"/>
    </source>
</evidence>
<accession>A0ABS6N647</accession>
<organism evidence="3 4">
    <name type="scientific">Thalassococcus arenae</name>
    <dbReference type="NCBI Taxonomy" id="2851652"/>
    <lineage>
        <taxon>Bacteria</taxon>
        <taxon>Pseudomonadati</taxon>
        <taxon>Pseudomonadota</taxon>
        <taxon>Alphaproteobacteria</taxon>
        <taxon>Rhodobacterales</taxon>
        <taxon>Roseobacteraceae</taxon>
        <taxon>Thalassococcus</taxon>
    </lineage>
</organism>
<protein>
    <submittedName>
        <fullName evidence="3">DMT family transporter</fullName>
    </submittedName>
</protein>
<gene>
    <name evidence="3" type="ORF">KUH32_06825</name>
</gene>
<dbReference type="InterPro" id="IPR000620">
    <property type="entry name" value="EamA_dom"/>
</dbReference>
<comment type="caution">
    <text evidence="3">The sequence shown here is derived from an EMBL/GenBank/DDBJ whole genome shotgun (WGS) entry which is preliminary data.</text>
</comment>
<keyword evidence="4" id="KW-1185">Reference proteome</keyword>